<name>A0A421NXP8_9MOLU</name>
<dbReference type="Proteomes" id="UP000283896">
    <property type="component" value="Unassembled WGS sequence"/>
</dbReference>
<evidence type="ECO:0000313" key="3">
    <source>
        <dbReference type="Proteomes" id="UP000283896"/>
    </source>
</evidence>
<dbReference type="AlphaFoldDB" id="A0A421NXP8"/>
<dbReference type="EMBL" id="MPBG01000003">
    <property type="protein sequence ID" value="RMI88809.1"/>
    <property type="molecule type" value="Genomic_DNA"/>
</dbReference>
<evidence type="ECO:0000256" key="1">
    <source>
        <dbReference type="SAM" id="MobiDB-lite"/>
    </source>
</evidence>
<organism evidence="2 3">
    <name type="scientific">Candidatus Phytoplasma solani</name>
    <dbReference type="NCBI Taxonomy" id="69896"/>
    <lineage>
        <taxon>Bacteria</taxon>
        <taxon>Bacillati</taxon>
        <taxon>Mycoplasmatota</taxon>
        <taxon>Mollicutes</taxon>
        <taxon>Acholeplasmatales</taxon>
        <taxon>Acholeplasmataceae</taxon>
        <taxon>Candidatus Phytoplasma</taxon>
        <taxon>16SrXII (Stolbur group)</taxon>
    </lineage>
</organism>
<dbReference type="RefSeq" id="WP_122225414.1">
    <property type="nucleotide sequence ID" value="NZ_CP103787.1"/>
</dbReference>
<proteinExistence type="predicted"/>
<reference evidence="3" key="1">
    <citation type="submission" date="2016-11" db="EMBL/GenBank/DDBJ databases">
        <title>Genome sequence of Candidatus Phytoplasma solani strain SA-1.</title>
        <authorList>
            <person name="Haryono M."/>
            <person name="Samarzija I."/>
            <person name="Seruga Music M."/>
            <person name="Hogenhout S."/>
            <person name="Kuo C.-H."/>
        </authorList>
    </citation>
    <scope>NUCLEOTIDE SEQUENCE [LARGE SCALE GENOMIC DNA]</scope>
    <source>
        <strain evidence="3">SA-1</strain>
    </source>
</reference>
<protein>
    <submittedName>
        <fullName evidence="2">Uncharacterized protein</fullName>
    </submittedName>
</protein>
<gene>
    <name evidence="2" type="ORF">PSSA1_v1c2360</name>
</gene>
<dbReference type="STRING" id="69896.S284_00120"/>
<sequence length="90" mass="10591">MHKAPKPETESTPSSTTDTKKTSNQKAIDELTKTYNESRNFKLKLKTDLEKEIKSKEKYIQECDFVLKFIKETQPIIEINIFNDPRMRNP</sequence>
<evidence type="ECO:0000313" key="2">
    <source>
        <dbReference type="EMBL" id="RMI88809.1"/>
    </source>
</evidence>
<comment type="caution">
    <text evidence="2">The sequence shown here is derived from an EMBL/GenBank/DDBJ whole genome shotgun (WGS) entry which is preliminary data.</text>
</comment>
<keyword evidence="3" id="KW-1185">Reference proteome</keyword>
<feature type="region of interest" description="Disordered" evidence="1">
    <location>
        <begin position="1"/>
        <end position="26"/>
    </location>
</feature>
<accession>A0A421NXP8</accession>